<evidence type="ECO:0000259" key="1">
    <source>
        <dbReference type="Pfam" id="PF09423"/>
    </source>
</evidence>
<dbReference type="PROSITE" id="PS51318">
    <property type="entry name" value="TAT"/>
    <property type="match status" value="1"/>
</dbReference>
<evidence type="ECO:0000313" key="4">
    <source>
        <dbReference type="Proteomes" id="UP001422074"/>
    </source>
</evidence>
<dbReference type="Proteomes" id="UP001422074">
    <property type="component" value="Unassembled WGS sequence"/>
</dbReference>
<dbReference type="InterPro" id="IPR052900">
    <property type="entry name" value="Phospholipid_Metab_Enz"/>
</dbReference>
<protein>
    <submittedName>
        <fullName evidence="3">Alkaline phosphatase D family protein</fullName>
    </submittedName>
</protein>
<evidence type="ECO:0000259" key="2">
    <source>
        <dbReference type="Pfam" id="PF16655"/>
    </source>
</evidence>
<name>A0ABU9X3G7_9MICC</name>
<feature type="domain" description="PhoD-like phosphatase metallophosphatase" evidence="1">
    <location>
        <begin position="173"/>
        <end position="514"/>
    </location>
</feature>
<dbReference type="InterPro" id="IPR029052">
    <property type="entry name" value="Metallo-depent_PP-like"/>
</dbReference>
<dbReference type="InterPro" id="IPR038607">
    <property type="entry name" value="PhoD-like_sf"/>
</dbReference>
<dbReference type="InterPro" id="IPR018946">
    <property type="entry name" value="PhoD-like_MPP"/>
</dbReference>
<dbReference type="PANTHER" id="PTHR43606">
    <property type="entry name" value="PHOSPHATASE, PUTATIVE (AFU_ORTHOLOGUE AFUA_6G08710)-RELATED"/>
    <property type="match status" value="1"/>
</dbReference>
<proteinExistence type="predicted"/>
<reference evidence="3 4" key="1">
    <citation type="submission" date="2024-05" db="EMBL/GenBank/DDBJ databases">
        <title>Sinomonas sp. nov., isolated from a waste landfill.</title>
        <authorList>
            <person name="Zhao Y."/>
        </authorList>
    </citation>
    <scope>NUCLEOTIDE SEQUENCE [LARGE SCALE GENOMIC DNA]</scope>
    <source>
        <strain evidence="3 4">CCTCC AB2014300</strain>
    </source>
</reference>
<dbReference type="Pfam" id="PF09423">
    <property type="entry name" value="PhoD"/>
    <property type="match status" value="1"/>
</dbReference>
<dbReference type="Gene3D" id="2.60.40.380">
    <property type="entry name" value="Purple acid phosphatase-like, N-terminal"/>
    <property type="match status" value="1"/>
</dbReference>
<comment type="caution">
    <text evidence="3">The sequence shown here is derived from an EMBL/GenBank/DDBJ whole genome shotgun (WGS) entry which is preliminary data.</text>
</comment>
<dbReference type="RefSeq" id="WP_345886614.1">
    <property type="nucleotide sequence ID" value="NZ_JBDFRB010000024.1"/>
</dbReference>
<dbReference type="Gene3D" id="3.60.21.70">
    <property type="entry name" value="PhoD-like phosphatase"/>
    <property type="match status" value="1"/>
</dbReference>
<dbReference type="EMBL" id="JBDFRB010000024">
    <property type="protein sequence ID" value="MEN2746011.1"/>
    <property type="molecule type" value="Genomic_DNA"/>
</dbReference>
<organism evidence="3 4">
    <name type="scientific">Sinomonas halotolerans</name>
    <dbReference type="NCBI Taxonomy" id="1644133"/>
    <lineage>
        <taxon>Bacteria</taxon>
        <taxon>Bacillati</taxon>
        <taxon>Actinomycetota</taxon>
        <taxon>Actinomycetes</taxon>
        <taxon>Micrococcales</taxon>
        <taxon>Micrococcaceae</taxon>
        <taxon>Sinomonas</taxon>
    </lineage>
</organism>
<feature type="domain" description="Phospholipase D N-terminal" evidence="2">
    <location>
        <begin position="61"/>
        <end position="159"/>
    </location>
</feature>
<dbReference type="SUPFAM" id="SSF56300">
    <property type="entry name" value="Metallo-dependent phosphatases"/>
    <property type="match status" value="1"/>
</dbReference>
<keyword evidence="4" id="KW-1185">Reference proteome</keyword>
<gene>
    <name evidence="3" type="ORF">ABCQ75_15920</name>
</gene>
<evidence type="ECO:0000313" key="3">
    <source>
        <dbReference type="EMBL" id="MEN2746011.1"/>
    </source>
</evidence>
<dbReference type="InterPro" id="IPR032093">
    <property type="entry name" value="PhoD_N"/>
</dbReference>
<dbReference type="InterPro" id="IPR006311">
    <property type="entry name" value="TAT_signal"/>
</dbReference>
<dbReference type="Pfam" id="PF16655">
    <property type="entry name" value="PhoD_N"/>
    <property type="match status" value="1"/>
</dbReference>
<dbReference type="PANTHER" id="PTHR43606:SF2">
    <property type="entry name" value="ALKALINE PHOSPHATASE FAMILY PROTEIN (AFU_ORTHOLOGUE AFUA_5G03860)"/>
    <property type="match status" value="1"/>
</dbReference>
<sequence>MDALEPRPARSAHRPLSRRSLLAGGLGAGTVAAAGLAAPSAAFASSDDASANGLRTDPFTLGVASGDPWPDGFVLWTRLALDPLAEDGLGGMPPRPVEVQWEVAEDAAMRAVVARGTAVALIEDAHSVHVELMGLRAGREYFYRFRAGRHLSAVGRTLTAPAPHEMPAALTMSFASCAQYEHGYFTAYRRMAEDQPDLILHLGDYAYEYRKNVYTLPGGNIRHHDGPETVTLAGYRQRHAQYKSDADLQAAHAMAPWAVVWDDHEVDNNWAAGIPENSDPGQMNDTAARFLERRAAAFKAYYENMPLRASAAAVGSDMQIYRRLAWGRLANFHMLDTRQYRDDQLAGDGWRENVSERFAESRTITGAAQERWLLDGFRASEARWDVLGQQVFFSERDRDRPLEVDDVSMDGWDGYAASRRRITQGWIDAGVRNAVVLTGDVHRHWASDIRVDFKDTDAPVVGSELVCSSVTSNGDGSGSTTSSMMEWNPHLKYYSDRRGYVRTRITASSMSADFRVLDRVSTPGAAATTQASFEIADGTPGLVPTA</sequence>
<accession>A0ABU9X3G7</accession>
<dbReference type="CDD" id="cd07389">
    <property type="entry name" value="MPP_PhoD"/>
    <property type="match status" value="1"/>
</dbReference>